<proteinExistence type="predicted"/>
<accession>A0ABY8P116</accession>
<keyword evidence="2" id="KW-1185">Reference proteome</keyword>
<organism evidence="1 2">
    <name type="scientific">Arsenophonus apicola</name>
    <dbReference type="NCBI Taxonomy" id="2879119"/>
    <lineage>
        <taxon>Bacteria</taxon>
        <taxon>Pseudomonadati</taxon>
        <taxon>Pseudomonadota</taxon>
        <taxon>Gammaproteobacteria</taxon>
        <taxon>Enterobacterales</taxon>
        <taxon>Morganellaceae</taxon>
        <taxon>Arsenophonus</taxon>
    </lineage>
</organism>
<evidence type="ECO:0000313" key="2">
    <source>
        <dbReference type="Proteomes" id="UP001231859"/>
    </source>
</evidence>
<evidence type="ECO:0000313" key="1">
    <source>
        <dbReference type="EMBL" id="WGO83183.1"/>
    </source>
</evidence>
<protein>
    <submittedName>
        <fullName evidence="1">Uncharacterized protein</fullName>
    </submittedName>
</protein>
<reference evidence="1 2" key="1">
    <citation type="submission" date="2023-04" db="EMBL/GenBank/DDBJ databases">
        <title>Genome dynamics across the evolutionary transition to endosymbiosis.</title>
        <authorList>
            <person name="Siozios S."/>
            <person name="Nadal-Jimenez P."/>
            <person name="Azagi T."/>
            <person name="Sprong H."/>
            <person name="Frost C.L."/>
            <person name="Parratt S.R."/>
            <person name="Taylor G."/>
            <person name="Brettell L."/>
            <person name="Lew K.C."/>
            <person name="Croft L."/>
            <person name="King K.C."/>
            <person name="Brockhurst M.A."/>
            <person name="Hypsa V."/>
            <person name="Novakova E."/>
            <person name="Darby A.C."/>
            <person name="Hurst G.D.D."/>
        </authorList>
    </citation>
    <scope>NUCLEOTIDE SEQUENCE [LARGE SCALE GENOMIC DNA]</scope>
    <source>
        <strain evidence="2">aApi_AU</strain>
    </source>
</reference>
<gene>
    <name evidence="1" type="ORF">QG404_12690</name>
</gene>
<sequence length="61" mass="7124">MVVTSQEYYLEAIKNHIKTAKMYDHTTNLKLTPDNELTATTGNQNHRRFSMALMLDRKSDH</sequence>
<dbReference type="RefSeq" id="WP_280937838.1">
    <property type="nucleotide sequence ID" value="NZ_CP123759.1"/>
</dbReference>
<name>A0ABY8P116_9GAMM</name>
<dbReference type="Proteomes" id="UP001231859">
    <property type="component" value="Chromosome"/>
</dbReference>
<dbReference type="EMBL" id="CP123759">
    <property type="protein sequence ID" value="WGO83183.1"/>
    <property type="molecule type" value="Genomic_DNA"/>
</dbReference>